<keyword evidence="2 6" id="KW-0812">Transmembrane</keyword>
<evidence type="ECO:0000256" key="2">
    <source>
        <dbReference type="ARBA" id="ARBA00022692"/>
    </source>
</evidence>
<evidence type="ECO:0000256" key="6">
    <source>
        <dbReference type="SAM" id="Phobius"/>
    </source>
</evidence>
<dbReference type="Pfam" id="PF26158">
    <property type="entry name" value="Claudin_TMEM179-179B"/>
    <property type="match status" value="1"/>
</dbReference>
<feature type="transmembrane region" description="Helical" evidence="6">
    <location>
        <begin position="29"/>
        <end position="52"/>
    </location>
</feature>
<feature type="transmembrane region" description="Helical" evidence="6">
    <location>
        <begin position="131"/>
        <end position="154"/>
    </location>
</feature>
<evidence type="ECO:0000256" key="5">
    <source>
        <dbReference type="ARBA" id="ARBA00093776"/>
    </source>
</evidence>
<proteinExistence type="inferred from homology"/>
<keyword evidence="3 6" id="KW-1133">Transmembrane helix</keyword>
<name>A0A1X7UXY9_AMPQE</name>
<dbReference type="AlphaFoldDB" id="A0A1X7UXY9"/>
<organism evidence="7">
    <name type="scientific">Amphimedon queenslandica</name>
    <name type="common">Sponge</name>
    <dbReference type="NCBI Taxonomy" id="400682"/>
    <lineage>
        <taxon>Eukaryota</taxon>
        <taxon>Metazoa</taxon>
        <taxon>Porifera</taxon>
        <taxon>Demospongiae</taxon>
        <taxon>Heteroscleromorpha</taxon>
        <taxon>Haplosclerida</taxon>
        <taxon>Niphatidae</taxon>
        <taxon>Amphimedon</taxon>
    </lineage>
</organism>
<evidence type="ECO:0000256" key="1">
    <source>
        <dbReference type="ARBA" id="ARBA00004141"/>
    </source>
</evidence>
<keyword evidence="4 6" id="KW-0472">Membrane</keyword>
<reference evidence="7" key="1">
    <citation type="submission" date="2017-05" db="UniProtKB">
        <authorList>
            <consortium name="EnsemblMetazoa"/>
        </authorList>
    </citation>
    <scope>IDENTIFICATION</scope>
</reference>
<comment type="subcellular location">
    <subcellularLocation>
        <location evidence="1">Membrane</location>
        <topology evidence="1">Multi-pass membrane protein</topology>
    </subcellularLocation>
</comment>
<accession>A0A1X7UXY9</accession>
<sequence>MFGFRKKAEDQESLEPFQGKKECCTIGSFINYMIIINFAAMFLACVIVIGSLGTLQSDLTSAHGGNRSCYMYATFSGSVDDGDCDNKFSTVATHPCDGSMVAFSFFALFAVAFSISLFIKGILHHDLNWTLFLEVPSLIVFTAVVFAICVMISIGNVATCNSIKNYDKCVNHNSDSSGKYCNMTFPNSNADHFKHQTRANLAQNTGWFVFLFIVIALVIYIIRLIVYLRRRKKQSIQRALEREEFQETQEEPKAI</sequence>
<evidence type="ECO:0000256" key="3">
    <source>
        <dbReference type="ARBA" id="ARBA00022989"/>
    </source>
</evidence>
<protein>
    <submittedName>
        <fullName evidence="7">Uncharacterized protein</fullName>
    </submittedName>
</protein>
<evidence type="ECO:0000256" key="4">
    <source>
        <dbReference type="ARBA" id="ARBA00023136"/>
    </source>
</evidence>
<dbReference type="EnsemblMetazoa" id="Aqu2.1.32227_001">
    <property type="protein sequence ID" value="Aqu2.1.32227_001"/>
    <property type="gene ID" value="Aqu2.1.32227"/>
</dbReference>
<dbReference type="InterPro" id="IPR059010">
    <property type="entry name" value="TMEM179-179B"/>
</dbReference>
<dbReference type="InParanoid" id="A0A1X7UXY9"/>
<evidence type="ECO:0000313" key="7">
    <source>
        <dbReference type="EnsemblMetazoa" id="Aqu2.1.32227_001"/>
    </source>
</evidence>
<feature type="transmembrane region" description="Helical" evidence="6">
    <location>
        <begin position="207"/>
        <end position="228"/>
    </location>
</feature>
<comment type="similarity">
    <text evidence="5">Belongs to the TMEM179 family.</text>
</comment>
<feature type="transmembrane region" description="Helical" evidence="6">
    <location>
        <begin position="100"/>
        <end position="119"/>
    </location>
</feature>